<keyword evidence="1" id="KW-0732">Signal</keyword>
<keyword evidence="4" id="KW-1185">Reference proteome</keyword>
<sequence length="277" mass="31476">MRGFVTALIALFLVSTAAMAAPAADLWPRWQAHDEDSTATIDHAAYDAFLRNYVVEHEHAPNGVRYDAVSDADHAKLKSYIQAMQKVDIDDYNRDVQRAYWINLYNALTLDLVLDAYPVDSIRDIGGGLFSSGPWKKRYLRVDGEKLSLNDIEHRILRPIWRDGLTHYGVNCASLSCPDLSAKAYTGDNVYTLLRENARDYVNSTDGLAFNEDDDLVVSKIYEWYGKDFGDSDRAIISHLRRFADPMLSVRLDMRSSIEDYGYDWSLNDEAAIDTKE</sequence>
<dbReference type="PANTHER" id="PTHR46361:SF3">
    <property type="entry name" value="ELECTRON CARRIER_ PROTEIN DISULFIDE OXIDOREDUCTASE"/>
    <property type="match status" value="1"/>
</dbReference>
<evidence type="ECO:0000256" key="1">
    <source>
        <dbReference type="SAM" id="SignalP"/>
    </source>
</evidence>
<feature type="chain" id="PRO_5004626121" description="DUF547 domain-containing protein" evidence="1">
    <location>
        <begin position="21"/>
        <end position="277"/>
    </location>
</feature>
<dbReference type="InterPro" id="IPR006869">
    <property type="entry name" value="DUF547"/>
</dbReference>
<dbReference type="STRING" id="1033802.SSPSH_003569"/>
<dbReference type="EMBL" id="AFNV02000032">
    <property type="protein sequence ID" value="ERJ17654.1"/>
    <property type="molecule type" value="Genomic_DNA"/>
</dbReference>
<dbReference type="RefSeq" id="WP_006913044.1">
    <property type="nucleotide sequence ID" value="NZ_AFNV02000032.1"/>
</dbReference>
<protein>
    <recommendedName>
        <fullName evidence="2">DUF547 domain-containing protein</fullName>
    </recommendedName>
</protein>
<dbReference type="PANTHER" id="PTHR46361">
    <property type="entry name" value="ELECTRON CARRIER/ PROTEIN DISULFIDE OXIDOREDUCTASE"/>
    <property type="match status" value="1"/>
</dbReference>
<evidence type="ECO:0000313" key="4">
    <source>
        <dbReference type="Proteomes" id="UP000006242"/>
    </source>
</evidence>
<evidence type="ECO:0000259" key="2">
    <source>
        <dbReference type="Pfam" id="PF04784"/>
    </source>
</evidence>
<proteinExistence type="predicted"/>
<dbReference type="Pfam" id="PF04784">
    <property type="entry name" value="DUF547"/>
    <property type="match status" value="1"/>
</dbReference>
<comment type="caution">
    <text evidence="3">The sequence shown here is derived from an EMBL/GenBank/DDBJ whole genome shotgun (WGS) entry which is preliminary data.</text>
</comment>
<reference evidence="3 4" key="1">
    <citation type="journal article" date="2011" name="J. Bacteriol.">
        <title>Genome sequence of Salinisphaera shabanensis, a gammaproteobacterium from the harsh, variable environment of the brine-seawater interface of the Shaban Deep in the Red Sea.</title>
        <authorList>
            <person name="Antunes A."/>
            <person name="Alam I."/>
            <person name="Bajic V.B."/>
            <person name="Stingl U."/>
        </authorList>
    </citation>
    <scope>NUCLEOTIDE SEQUENCE [LARGE SCALE GENOMIC DNA]</scope>
    <source>
        <strain evidence="3 4">E1L3A</strain>
    </source>
</reference>
<accession>U2FN72</accession>
<dbReference type="Proteomes" id="UP000006242">
    <property type="component" value="Unassembled WGS sequence"/>
</dbReference>
<gene>
    <name evidence="3" type="ORF">SSPSH_003569</name>
</gene>
<dbReference type="eggNOG" id="COG0398">
    <property type="taxonomic scope" value="Bacteria"/>
</dbReference>
<evidence type="ECO:0000313" key="3">
    <source>
        <dbReference type="EMBL" id="ERJ17654.1"/>
    </source>
</evidence>
<dbReference type="AlphaFoldDB" id="U2FN72"/>
<feature type="signal peptide" evidence="1">
    <location>
        <begin position="1"/>
        <end position="20"/>
    </location>
</feature>
<organism evidence="3 4">
    <name type="scientific">Salinisphaera shabanensis E1L3A</name>
    <dbReference type="NCBI Taxonomy" id="1033802"/>
    <lineage>
        <taxon>Bacteria</taxon>
        <taxon>Pseudomonadati</taxon>
        <taxon>Pseudomonadota</taxon>
        <taxon>Gammaproteobacteria</taxon>
        <taxon>Salinisphaerales</taxon>
        <taxon>Salinisphaeraceae</taxon>
        <taxon>Salinisphaera</taxon>
    </lineage>
</organism>
<feature type="domain" description="DUF547" evidence="2">
    <location>
        <begin position="90"/>
        <end position="202"/>
    </location>
</feature>
<name>U2FN72_9GAMM</name>
<dbReference type="OrthoDB" id="526867at2"/>
<reference evidence="3 4" key="2">
    <citation type="journal article" date="2013" name="PLoS ONE">
        <title>INDIGO - INtegrated Data Warehouse of MIcrobial GenOmes with Examples from the Red Sea Extremophiles.</title>
        <authorList>
            <person name="Alam I."/>
            <person name="Antunes A."/>
            <person name="Kamau A.A."/>
            <person name="Ba Alawi W."/>
            <person name="Kalkatawi M."/>
            <person name="Stingl U."/>
            <person name="Bajic V.B."/>
        </authorList>
    </citation>
    <scope>NUCLEOTIDE SEQUENCE [LARGE SCALE GENOMIC DNA]</scope>
    <source>
        <strain evidence="3 4">E1L3A</strain>
    </source>
</reference>